<keyword evidence="3" id="KW-0813">Transport</keyword>
<feature type="transmembrane region" description="Helical" evidence="13">
    <location>
        <begin position="922"/>
        <end position="947"/>
    </location>
</feature>
<dbReference type="AlphaFoldDB" id="A0A7J7K8W2"/>
<feature type="transmembrane region" description="Helical" evidence="13">
    <location>
        <begin position="245"/>
        <end position="266"/>
    </location>
</feature>
<feature type="domain" description="ABC transmembrane type-1" evidence="15">
    <location>
        <begin position="3"/>
        <end position="317"/>
    </location>
</feature>
<evidence type="ECO:0000256" key="6">
    <source>
        <dbReference type="ARBA" id="ARBA00022741"/>
    </source>
</evidence>
<dbReference type="GO" id="GO:0005524">
    <property type="term" value="F:ATP binding"/>
    <property type="evidence" value="ECO:0007669"/>
    <property type="project" value="UniProtKB-KW"/>
</dbReference>
<reference evidence="16" key="1">
    <citation type="submission" date="2020-06" db="EMBL/GenBank/DDBJ databases">
        <title>Draft genome of Bugula neritina, a colonial animal packing powerful symbionts and potential medicines.</title>
        <authorList>
            <person name="Rayko M."/>
        </authorList>
    </citation>
    <scope>NUCLEOTIDE SEQUENCE [LARGE SCALE GENOMIC DNA]</scope>
    <source>
        <strain evidence="16">Kwan_BN1</strain>
    </source>
</reference>
<evidence type="ECO:0000259" key="14">
    <source>
        <dbReference type="PROSITE" id="PS50893"/>
    </source>
</evidence>
<evidence type="ECO:0000256" key="10">
    <source>
        <dbReference type="ARBA" id="ARBA00023136"/>
    </source>
</evidence>
<dbReference type="InterPro" id="IPR003439">
    <property type="entry name" value="ABC_transporter-like_ATP-bd"/>
</dbReference>
<dbReference type="InterPro" id="IPR027417">
    <property type="entry name" value="P-loop_NTPase"/>
</dbReference>
<dbReference type="CDD" id="cd03249">
    <property type="entry name" value="ABC_MTABC3_MDL1_MDL2"/>
    <property type="match status" value="1"/>
</dbReference>
<dbReference type="PROSITE" id="PS50893">
    <property type="entry name" value="ABC_TRANSPORTER_2"/>
    <property type="match status" value="1"/>
</dbReference>
<protein>
    <submittedName>
        <fullName evidence="16">ABCB1</fullName>
    </submittedName>
</protein>
<dbReference type="PANTHER" id="PTHR43394:SF27">
    <property type="entry name" value="ATP-DEPENDENT TRANSLOCASE ABCB1-LIKE"/>
    <property type="match status" value="1"/>
</dbReference>
<keyword evidence="17" id="KW-1185">Reference proteome</keyword>
<dbReference type="EMBL" id="VXIV02001111">
    <property type="protein sequence ID" value="KAF6034281.1"/>
    <property type="molecule type" value="Genomic_DNA"/>
</dbReference>
<evidence type="ECO:0000256" key="7">
    <source>
        <dbReference type="ARBA" id="ARBA00022840"/>
    </source>
</evidence>
<dbReference type="InterPro" id="IPR017871">
    <property type="entry name" value="ABC_transporter-like_CS"/>
</dbReference>
<feature type="domain" description="ABC transmembrane type-1" evidence="15">
    <location>
        <begin position="702"/>
        <end position="994"/>
    </location>
</feature>
<feature type="transmembrane region" description="Helical" evidence="13">
    <location>
        <begin position="83"/>
        <end position="105"/>
    </location>
</feature>
<keyword evidence="6" id="KW-0547">Nucleotide-binding</keyword>
<dbReference type="SUPFAM" id="SSF90123">
    <property type="entry name" value="ABC transporter transmembrane region"/>
    <property type="match status" value="3"/>
</dbReference>
<dbReference type="GO" id="GO:0015421">
    <property type="term" value="F:ABC-type oligopeptide transporter activity"/>
    <property type="evidence" value="ECO:0007669"/>
    <property type="project" value="TreeGrafter"/>
</dbReference>
<keyword evidence="8" id="KW-1278">Translocase</keyword>
<evidence type="ECO:0000256" key="12">
    <source>
        <dbReference type="SAM" id="MobiDB-lite"/>
    </source>
</evidence>
<keyword evidence="4 13" id="KW-0812">Transmembrane</keyword>
<gene>
    <name evidence="16" type="ORF">EB796_007405</name>
</gene>
<evidence type="ECO:0000256" key="4">
    <source>
        <dbReference type="ARBA" id="ARBA00022692"/>
    </source>
</evidence>
<dbReference type="Gene3D" id="3.40.50.300">
    <property type="entry name" value="P-loop containing nucleotide triphosphate hydrolases"/>
    <property type="match status" value="1"/>
</dbReference>
<dbReference type="Proteomes" id="UP000593567">
    <property type="component" value="Unassembled WGS sequence"/>
</dbReference>
<comment type="subcellular location">
    <subcellularLocation>
        <location evidence="1">Membrane</location>
        <topology evidence="1">Multi-pass membrane protein</topology>
    </subcellularLocation>
</comment>
<dbReference type="InterPro" id="IPR039421">
    <property type="entry name" value="Type_1_exporter"/>
</dbReference>
<evidence type="ECO:0000256" key="5">
    <source>
        <dbReference type="ARBA" id="ARBA00022737"/>
    </source>
</evidence>
<evidence type="ECO:0000256" key="13">
    <source>
        <dbReference type="SAM" id="Phobius"/>
    </source>
</evidence>
<feature type="transmembrane region" description="Helical" evidence="13">
    <location>
        <begin position="837"/>
        <end position="862"/>
    </location>
</feature>
<dbReference type="Gene3D" id="1.20.1560.10">
    <property type="entry name" value="ABC transporter type 1, transmembrane domain"/>
    <property type="match status" value="2"/>
</dbReference>
<evidence type="ECO:0000313" key="17">
    <source>
        <dbReference type="Proteomes" id="UP000593567"/>
    </source>
</evidence>
<evidence type="ECO:0000256" key="11">
    <source>
        <dbReference type="ARBA" id="ARBA00023180"/>
    </source>
</evidence>
<dbReference type="FunFam" id="1.20.1560.10:FF:000009">
    <property type="entry name" value="ABC transporter B family member 1"/>
    <property type="match status" value="1"/>
</dbReference>
<feature type="transmembrane region" description="Helical" evidence="13">
    <location>
        <begin position="286"/>
        <end position="305"/>
    </location>
</feature>
<feature type="transmembrane region" description="Helical" evidence="13">
    <location>
        <begin position="1022"/>
        <end position="1043"/>
    </location>
</feature>
<dbReference type="GO" id="GO:0090374">
    <property type="term" value="P:oligopeptide export from mitochondrion"/>
    <property type="evidence" value="ECO:0007669"/>
    <property type="project" value="TreeGrafter"/>
</dbReference>
<evidence type="ECO:0000259" key="15">
    <source>
        <dbReference type="PROSITE" id="PS50929"/>
    </source>
</evidence>
<dbReference type="OrthoDB" id="6500128at2759"/>
<evidence type="ECO:0000256" key="8">
    <source>
        <dbReference type="ARBA" id="ARBA00022967"/>
    </source>
</evidence>
<dbReference type="SMART" id="SM00382">
    <property type="entry name" value="AAA"/>
    <property type="match status" value="1"/>
</dbReference>
<feature type="transmembrane region" description="Helical" evidence="13">
    <location>
        <begin position="742"/>
        <end position="769"/>
    </location>
</feature>
<comment type="similarity">
    <text evidence="2">Belongs to the ABC transporter superfamily. ABCB family. Multidrug resistance exporter (TC 3.A.1.201) subfamily.</text>
</comment>
<dbReference type="FunFam" id="3.40.50.300:FF:000479">
    <property type="entry name" value="Multidrug resistance protein 1A"/>
    <property type="match status" value="1"/>
</dbReference>
<evidence type="ECO:0000256" key="2">
    <source>
        <dbReference type="ARBA" id="ARBA00007577"/>
    </source>
</evidence>
<dbReference type="PROSITE" id="PS50929">
    <property type="entry name" value="ABC_TM1F"/>
    <property type="match status" value="2"/>
</dbReference>
<feature type="domain" description="ABC transporter" evidence="14">
    <location>
        <begin position="352"/>
        <end position="588"/>
    </location>
</feature>
<keyword evidence="11" id="KW-0325">Glycoprotein</keyword>
<dbReference type="Pfam" id="PF00664">
    <property type="entry name" value="ABC_membrane"/>
    <property type="match status" value="3"/>
</dbReference>
<feature type="region of interest" description="Disordered" evidence="12">
    <location>
        <begin position="593"/>
        <end position="615"/>
    </location>
</feature>
<dbReference type="PROSITE" id="PS00211">
    <property type="entry name" value="ABC_TRANSPORTER_1"/>
    <property type="match status" value="1"/>
</dbReference>
<evidence type="ECO:0000256" key="1">
    <source>
        <dbReference type="ARBA" id="ARBA00004141"/>
    </source>
</evidence>
<sequence>MTFWSLAAKRQARRIRLMFYKATLRQNIGWFDVNPSGELSTRLADDIDKIENGIGDKFAVVIQLIAQAICCLAVGFVNGWLLTLVILATTPLIVIAAAISDYVRIPTHYVFLLTTYSYSLRIPTHYVFLLTVYSYSLRIPTRCVFLLTAYSYSLRIHTLLTAYSYSPRIPTLLQQAMLLGLLFSYWLATKTAAVKERKAYAEAGGVAEEVLSAIRTVIAFGGQNKECERYNLTLRKAKEVSIKKGAVAGLAMGVIMLVVFFAYALGFWFGTGVVLGEYLPHLHTNFTIGNMLIVFFSILIASLSLGQGGPAMADLATARGAAYFIFNLIERVPEIDIESPEGDKPEDITGQVEFKNVHFQYPSRPDVKVLQGLNLEVEVGKTVALVGSSGCGKSTTVQLIQRFYDAVEGEVLINGHNVKDLNVRFLRNQVGIVSQEPVLFATTIAENIRYGRDDVTYEEIIKAAKEANAHSFIDTLPDKYETLVGQRGAQLSGGQKQRIAIARALVNSPKVLLLDEATSALDAESEQTVQEALEKASHGRTTIVIAHRLTTIQNADVIVALKEGVAVEKGTHGELMALDGVYAGLVKKQAKKESKHAEDTQISDSEDEEEELEREKQLQRALSVGKQRSERTLSTSLSLTSAPEEIGVVSPTEADVKVSWRLFISFTDFQPIELRIQDDAPPPLTFFQLMGWNSPEWYLICIGCLGCLIEGGGQPAFAVVFTKIISAFLSCDSAVVRARANFYSLMFVVIAFVMFFAISVDRLMFAIAGERLTERLRKKAFRAYLRQDVHYFDDPKNNTGALTTRLATEAAAVQGSTGPALGAVLNAIANMGVGIGIALYFSWILTLAILGFAPFIGLSGFIQTRMSAGGITKKKMLFEASGKIASESISSIRTVQSLGKEQLFYEKYKELSEEPYKKELKFTYVIGATFSFSKGIIFIAYAVLFYLGAWLITTKTPNNPQPITFEDMMITFSAVVFGAMSLAQITNYSPNYKKGVIAAGYIKRLLDSQPEIDAYSEEGEKLVSLAVCLPVCLSLSVSVYLSVYSQLTIFSNK</sequence>
<evidence type="ECO:0000256" key="9">
    <source>
        <dbReference type="ARBA" id="ARBA00022989"/>
    </source>
</evidence>
<dbReference type="InterPro" id="IPR011527">
    <property type="entry name" value="ABC1_TM_dom"/>
</dbReference>
<feature type="transmembrane region" description="Helical" evidence="13">
    <location>
        <begin position="172"/>
        <end position="188"/>
    </location>
</feature>
<keyword evidence="10 13" id="KW-0472">Membrane</keyword>
<dbReference type="InterPro" id="IPR036640">
    <property type="entry name" value="ABC1_TM_sf"/>
</dbReference>
<organism evidence="16 17">
    <name type="scientific">Bugula neritina</name>
    <name type="common">Brown bryozoan</name>
    <name type="synonym">Sertularia neritina</name>
    <dbReference type="NCBI Taxonomy" id="10212"/>
    <lineage>
        <taxon>Eukaryota</taxon>
        <taxon>Metazoa</taxon>
        <taxon>Spiralia</taxon>
        <taxon>Lophotrochozoa</taxon>
        <taxon>Bryozoa</taxon>
        <taxon>Gymnolaemata</taxon>
        <taxon>Cheilostomatida</taxon>
        <taxon>Flustrina</taxon>
        <taxon>Buguloidea</taxon>
        <taxon>Bugulidae</taxon>
        <taxon>Bugula</taxon>
    </lineage>
</organism>
<dbReference type="SUPFAM" id="SSF52540">
    <property type="entry name" value="P-loop containing nucleoside triphosphate hydrolases"/>
    <property type="match status" value="1"/>
</dbReference>
<dbReference type="CDD" id="cd18578">
    <property type="entry name" value="ABC_6TM_Pgp_ABCB1_D2_like"/>
    <property type="match status" value="1"/>
</dbReference>
<comment type="caution">
    <text evidence="16">The sequence shown here is derived from an EMBL/GenBank/DDBJ whole genome shotgun (WGS) entry which is preliminary data.</text>
</comment>
<dbReference type="PANTHER" id="PTHR43394">
    <property type="entry name" value="ATP-DEPENDENT PERMEASE MDL1, MITOCHONDRIAL"/>
    <property type="match status" value="1"/>
</dbReference>
<evidence type="ECO:0000256" key="3">
    <source>
        <dbReference type="ARBA" id="ARBA00022448"/>
    </source>
</evidence>
<keyword evidence="5" id="KW-0677">Repeat</keyword>
<dbReference type="CDD" id="cd18577">
    <property type="entry name" value="ABC_6TM_Pgp_ABCB1_D1_like"/>
    <property type="match status" value="1"/>
</dbReference>
<accession>A0A7J7K8W2</accession>
<proteinExistence type="inferred from homology"/>
<dbReference type="GO" id="GO:0005743">
    <property type="term" value="C:mitochondrial inner membrane"/>
    <property type="evidence" value="ECO:0007669"/>
    <property type="project" value="TreeGrafter"/>
</dbReference>
<feature type="transmembrane region" description="Helical" evidence="13">
    <location>
        <begin position="968"/>
        <end position="986"/>
    </location>
</feature>
<name>A0A7J7K8W2_BUGNE</name>
<evidence type="ECO:0000313" key="16">
    <source>
        <dbReference type="EMBL" id="KAF6034281.1"/>
    </source>
</evidence>
<dbReference type="GO" id="GO:0016887">
    <property type="term" value="F:ATP hydrolysis activity"/>
    <property type="evidence" value="ECO:0007669"/>
    <property type="project" value="InterPro"/>
</dbReference>
<keyword evidence="9 13" id="KW-1133">Transmembrane helix</keyword>
<keyword evidence="7" id="KW-0067">ATP-binding</keyword>
<dbReference type="Pfam" id="PF00005">
    <property type="entry name" value="ABC_tran"/>
    <property type="match status" value="1"/>
</dbReference>
<dbReference type="InterPro" id="IPR003593">
    <property type="entry name" value="AAA+_ATPase"/>
</dbReference>